<evidence type="ECO:0000313" key="9">
    <source>
        <dbReference type="Proteomes" id="UP000705230"/>
    </source>
</evidence>
<dbReference type="Proteomes" id="UP000705230">
    <property type="component" value="Unassembled WGS sequence"/>
</dbReference>
<feature type="transmembrane region" description="Helical" evidence="6">
    <location>
        <begin position="466"/>
        <end position="484"/>
    </location>
</feature>
<dbReference type="PANTHER" id="PTHR30287">
    <property type="entry name" value="MEMBRANE COMPONENT OF PREDICTED ABC SUPERFAMILY METABOLITE UPTAKE TRANSPORTER"/>
    <property type="match status" value="1"/>
</dbReference>
<feature type="transmembrane region" description="Helical" evidence="6">
    <location>
        <begin position="349"/>
        <end position="371"/>
    </location>
</feature>
<feature type="domain" description="ABC3 transporter permease C-terminal" evidence="7">
    <location>
        <begin position="701"/>
        <end position="813"/>
    </location>
</feature>
<dbReference type="AlphaFoldDB" id="A0A937SHT7"/>
<keyword evidence="4 6" id="KW-1133">Transmembrane helix</keyword>
<evidence type="ECO:0000256" key="5">
    <source>
        <dbReference type="ARBA" id="ARBA00023136"/>
    </source>
</evidence>
<feature type="transmembrane region" description="Helical" evidence="6">
    <location>
        <begin position="697"/>
        <end position="718"/>
    </location>
</feature>
<feature type="transmembrane region" description="Helical" evidence="6">
    <location>
        <begin position="785"/>
        <end position="806"/>
    </location>
</feature>
<reference evidence="8" key="1">
    <citation type="submission" date="2020-10" db="EMBL/GenBank/DDBJ databases">
        <title>Microbiome of the Black Sea water column analyzed by genome centric metagenomics.</title>
        <authorList>
            <person name="Cabello-Yeves P.J."/>
            <person name="Callieri C."/>
            <person name="Picazo A."/>
            <person name="Mehrshad M."/>
            <person name="Haro-Moreno J.M."/>
            <person name="Roda-Garcia J."/>
            <person name="Dzembekova N."/>
            <person name="Slabakova V."/>
            <person name="Slabakova N."/>
            <person name="Moncheva S."/>
            <person name="Rodriguez-Valera F."/>
        </authorList>
    </citation>
    <scope>NUCLEOTIDE SEQUENCE</scope>
    <source>
        <strain evidence="8">BS30m-G43</strain>
    </source>
</reference>
<keyword evidence="3 6" id="KW-0812">Transmembrane</keyword>
<dbReference type="EMBL" id="JADHSG010000022">
    <property type="protein sequence ID" value="MBL6903836.1"/>
    <property type="molecule type" value="Genomic_DNA"/>
</dbReference>
<gene>
    <name evidence="8" type="ORF">ISR29_06520</name>
</gene>
<proteinExistence type="predicted"/>
<dbReference type="PANTHER" id="PTHR30287:SF1">
    <property type="entry name" value="INNER MEMBRANE PROTEIN"/>
    <property type="match status" value="1"/>
</dbReference>
<evidence type="ECO:0000256" key="3">
    <source>
        <dbReference type="ARBA" id="ARBA00022692"/>
    </source>
</evidence>
<evidence type="ECO:0000256" key="4">
    <source>
        <dbReference type="ARBA" id="ARBA00022989"/>
    </source>
</evidence>
<feature type="transmembrane region" description="Helical" evidence="6">
    <location>
        <begin position="297"/>
        <end position="323"/>
    </location>
</feature>
<dbReference type="InterPro" id="IPR003838">
    <property type="entry name" value="ABC3_permease_C"/>
</dbReference>
<name>A0A937SHT7_9GAMM</name>
<protein>
    <recommendedName>
        <fullName evidence="7">ABC3 transporter permease C-terminal domain-containing protein</fullName>
    </recommendedName>
</protein>
<feature type="transmembrane region" description="Helical" evidence="6">
    <location>
        <begin position="255"/>
        <end position="276"/>
    </location>
</feature>
<accession>A0A937SHT7</accession>
<evidence type="ECO:0000259" key="7">
    <source>
        <dbReference type="Pfam" id="PF02687"/>
    </source>
</evidence>
<feature type="transmembrane region" description="Helical" evidence="6">
    <location>
        <begin position="392"/>
        <end position="410"/>
    </location>
</feature>
<comment type="subcellular location">
    <subcellularLocation>
        <location evidence="1">Cell membrane</location>
        <topology evidence="1">Multi-pass membrane protein</topology>
    </subcellularLocation>
</comment>
<organism evidence="8 9">
    <name type="scientific">SAR86 cluster bacterium</name>
    <dbReference type="NCBI Taxonomy" id="2030880"/>
    <lineage>
        <taxon>Bacteria</taxon>
        <taxon>Pseudomonadati</taxon>
        <taxon>Pseudomonadota</taxon>
        <taxon>Gammaproteobacteria</taxon>
        <taxon>SAR86 cluster</taxon>
    </lineage>
</organism>
<evidence type="ECO:0000256" key="2">
    <source>
        <dbReference type="ARBA" id="ARBA00022475"/>
    </source>
</evidence>
<feature type="domain" description="ABC3 transporter permease C-terminal" evidence="7">
    <location>
        <begin position="258"/>
        <end position="371"/>
    </location>
</feature>
<evidence type="ECO:0000313" key="8">
    <source>
        <dbReference type="EMBL" id="MBL6903836.1"/>
    </source>
</evidence>
<dbReference type="Pfam" id="PF02687">
    <property type="entry name" value="FtsX"/>
    <property type="match status" value="2"/>
</dbReference>
<sequence>MIRGLLYGLKKFWSEVFSGDLLILFLSIVLAVTSISSVGFLGDRLKSSMQMQASSILGADLVLRSASKIDSKYLDLAAANDLDSAEMSTFLSMIITEDDNLLTSIKAVTASYPLRGELKIVNSQGAKIKHFGSPEPGNIWIERKVLETLELMELDKVSIGNKNFIVEGIIEDYPDRNSSFVGFYPVAIVNIDDVDAMGVIQTGSRVVYRNLFSGTQDNLERFEKLLEEIPANIRVQNALDVGDNLGEDIANSTTFFNLASLFTIIISVIASMMAVRRYASRNLLHTSLMKVFGASKLFILGHQIMQLTLVAIFASSLGLIFGYGLQHLLLSTLQGIINADLPPPSSRPVILGFITAAFVIFATASPYIKILSETEPIRILRNDFNIKLSSNLMIYLVAFFTMFGFLGALFQDIKLIIYIVISLILVTASLYLIGRLLIYGLSRVKFSYGTGWKLGLKNIVQRGNDSILQVIIFGLSLLFLVVLAETRTDLVDSWTETLDEDTPNYFLFNIQEYNLDPISNYFKDQGTIVPDFTPLIRGRLLSAARPGSDDVNFDNLMEREANLTWRNQLPLSNSLVEGEWWTNGNEVAEVSIDREIAESMNLKIGDELTFSAGGKTFSVTVSSFREIEWQSFSPNFFFILSPAAGRELPNSYITSINLENSQKFMNNFTNRFPTITSVNLEAIIEQGKSSLASASLAVQYIFFLTFIAGILALIASVYSNRDQRTKETAIMHAIGASRALIFKSAASEFLILGLLSATTAIIFSIALSSVIFIQFLDLIYSPNLLILGLSYLFGIGFIFIAGVISIRKSIYASPMITLRDS</sequence>
<comment type="caution">
    <text evidence="8">The sequence shown here is derived from an EMBL/GenBank/DDBJ whole genome shotgun (WGS) entry which is preliminary data.</text>
</comment>
<evidence type="ECO:0000256" key="1">
    <source>
        <dbReference type="ARBA" id="ARBA00004651"/>
    </source>
</evidence>
<keyword evidence="2" id="KW-1003">Cell membrane</keyword>
<dbReference type="InterPro" id="IPR038766">
    <property type="entry name" value="Membrane_comp_ABC_pdt"/>
</dbReference>
<feature type="transmembrane region" description="Helical" evidence="6">
    <location>
        <begin position="21"/>
        <end position="42"/>
    </location>
</feature>
<keyword evidence="5 6" id="KW-0472">Membrane</keyword>
<feature type="transmembrane region" description="Helical" evidence="6">
    <location>
        <begin position="416"/>
        <end position="438"/>
    </location>
</feature>
<dbReference type="GO" id="GO:0005886">
    <property type="term" value="C:plasma membrane"/>
    <property type="evidence" value="ECO:0007669"/>
    <property type="project" value="UniProtKB-SubCell"/>
</dbReference>
<feature type="transmembrane region" description="Helical" evidence="6">
    <location>
        <begin position="749"/>
        <end position="773"/>
    </location>
</feature>
<evidence type="ECO:0000256" key="6">
    <source>
        <dbReference type="SAM" id="Phobius"/>
    </source>
</evidence>